<dbReference type="CDD" id="cd14728">
    <property type="entry name" value="Ere-like"/>
    <property type="match status" value="1"/>
</dbReference>
<keyword evidence="3" id="KW-1185">Reference proteome</keyword>
<dbReference type="RefSeq" id="WP_131553558.1">
    <property type="nucleotide sequence ID" value="NZ_SJSK01000003.1"/>
</dbReference>
<keyword evidence="1" id="KW-0732">Signal</keyword>
<dbReference type="Pfam" id="PF05139">
    <property type="entry name" value="Erythro_esteras"/>
    <property type="match status" value="2"/>
</dbReference>
<name>A0A4V2MIF0_9SPHI</name>
<evidence type="ECO:0008006" key="4">
    <source>
        <dbReference type="Google" id="ProtNLM"/>
    </source>
</evidence>
<dbReference type="AlphaFoldDB" id="A0A4V2MIF0"/>
<evidence type="ECO:0000313" key="3">
    <source>
        <dbReference type="Proteomes" id="UP000292884"/>
    </source>
</evidence>
<accession>A0A4V2MIF0</accession>
<evidence type="ECO:0000313" key="2">
    <source>
        <dbReference type="EMBL" id="TCC90156.1"/>
    </source>
</evidence>
<dbReference type="Proteomes" id="UP000292884">
    <property type="component" value="Unassembled WGS sequence"/>
</dbReference>
<dbReference type="PANTHER" id="PTHR31299:SF0">
    <property type="entry name" value="ESTERASE, PUTATIVE (AFU_ORTHOLOGUE AFUA_1G05850)-RELATED"/>
    <property type="match status" value="1"/>
</dbReference>
<reference evidence="2 3" key="1">
    <citation type="submission" date="2019-02" db="EMBL/GenBank/DDBJ databases">
        <title>Pedobacter sp. RP-1-13 sp. nov., isolated from Arctic soil.</title>
        <authorList>
            <person name="Dahal R.H."/>
        </authorList>
    </citation>
    <scope>NUCLEOTIDE SEQUENCE [LARGE SCALE GENOMIC DNA]</scope>
    <source>
        <strain evidence="2 3">RP-1-13</strain>
    </source>
</reference>
<dbReference type="EMBL" id="SJSK01000003">
    <property type="protein sequence ID" value="TCC90156.1"/>
    <property type="molecule type" value="Genomic_DNA"/>
</dbReference>
<dbReference type="Gene3D" id="3.30.1870.10">
    <property type="entry name" value="EreA-like, domain 2"/>
    <property type="match status" value="1"/>
</dbReference>
<dbReference type="SUPFAM" id="SSF159501">
    <property type="entry name" value="EreA/ChaN-like"/>
    <property type="match status" value="1"/>
</dbReference>
<evidence type="ECO:0000256" key="1">
    <source>
        <dbReference type="SAM" id="SignalP"/>
    </source>
</evidence>
<dbReference type="GO" id="GO:0046677">
    <property type="term" value="P:response to antibiotic"/>
    <property type="evidence" value="ECO:0007669"/>
    <property type="project" value="InterPro"/>
</dbReference>
<dbReference type="Gene3D" id="1.20.1440.30">
    <property type="entry name" value="Biosynthetic Protein domain"/>
    <property type="match status" value="1"/>
</dbReference>
<feature type="signal peptide" evidence="1">
    <location>
        <begin position="1"/>
        <end position="24"/>
    </location>
</feature>
<organism evidence="2 3">
    <name type="scientific">Pedobacter frigiditerrae</name>
    <dbReference type="NCBI Taxonomy" id="2530452"/>
    <lineage>
        <taxon>Bacteria</taxon>
        <taxon>Pseudomonadati</taxon>
        <taxon>Bacteroidota</taxon>
        <taxon>Sphingobacteriia</taxon>
        <taxon>Sphingobacteriales</taxon>
        <taxon>Sphingobacteriaceae</taxon>
        <taxon>Pedobacter</taxon>
    </lineage>
</organism>
<proteinExistence type="predicted"/>
<comment type="caution">
    <text evidence="2">The sequence shown here is derived from an EMBL/GenBank/DDBJ whole genome shotgun (WGS) entry which is preliminary data.</text>
</comment>
<dbReference type="PANTHER" id="PTHR31299">
    <property type="entry name" value="ESTERASE, PUTATIVE (AFU_ORTHOLOGUE AFUA_1G05850)-RELATED"/>
    <property type="match status" value="1"/>
</dbReference>
<sequence>MKHIELKKLFPFFFLLLLSSGSFAQEAEIVTKLNTIIKPIHTLSPDGSFDDIDFLGEVLQEKKIVALGEATHGTREIFDYKDRLVRYLVAKLNYKAITFEADFSGLEAIDNYINGKTDSAIIGNNHKPLFNWLKDFNKDKTEQDKVHVYGLEIREFSLAIDRILSLNWNISQQDQTILLGIRNTPFEKIDKQSLADLKKVCTRLPVNVYTKMLLQLIDNYQNFIGIKSKIGVRDKFMAENAIALAEGIPNSKLIIWAHNGHVAKSALYNKPTMGQYLFKQYGSQYHVMATDINKGYVSVRTVVAKTKSFSSTQPLYLPEVSTDKGYEYYFSQCKFKNFILAINKATVDYQLRSFFTQQKEMRMIGGTSTPLNKKLAISTHFDTIIFFNETNSL</sequence>
<dbReference type="Gene3D" id="3.40.1660.10">
    <property type="entry name" value="EreA-like (biosynthetic domain)"/>
    <property type="match status" value="1"/>
</dbReference>
<feature type="chain" id="PRO_5020947585" description="Erythromycin esterase" evidence="1">
    <location>
        <begin position="25"/>
        <end position="393"/>
    </location>
</feature>
<dbReference type="InterPro" id="IPR007815">
    <property type="entry name" value="Emycin_Estase"/>
</dbReference>
<dbReference type="OrthoDB" id="9810066at2"/>
<dbReference type="InterPro" id="IPR052036">
    <property type="entry name" value="Hydrolase/PRTase-associated"/>
</dbReference>
<protein>
    <recommendedName>
        <fullName evidence="4">Erythromycin esterase</fullName>
    </recommendedName>
</protein>
<gene>
    <name evidence="2" type="ORF">EZ428_12780</name>
</gene>